<evidence type="ECO:0000259" key="2">
    <source>
        <dbReference type="PROSITE" id="PS51352"/>
    </source>
</evidence>
<name>A0A564Y296_HYMDI</name>
<dbReference type="AlphaFoldDB" id="A0A564Y296"/>
<gene>
    <name evidence="3" type="ORF">WMSIL1_LOCUS2121</name>
</gene>
<dbReference type="CDD" id="cd02947">
    <property type="entry name" value="TRX_family"/>
    <property type="match status" value="1"/>
</dbReference>
<keyword evidence="1" id="KW-1015">Disulfide bond</keyword>
<proteinExistence type="predicted"/>
<keyword evidence="4" id="KW-1185">Reference proteome</keyword>
<dbReference type="Proteomes" id="UP000321570">
    <property type="component" value="Unassembled WGS sequence"/>
</dbReference>
<organism evidence="3 4">
    <name type="scientific">Hymenolepis diminuta</name>
    <name type="common">Rat tapeworm</name>
    <dbReference type="NCBI Taxonomy" id="6216"/>
    <lineage>
        <taxon>Eukaryota</taxon>
        <taxon>Metazoa</taxon>
        <taxon>Spiralia</taxon>
        <taxon>Lophotrochozoa</taxon>
        <taxon>Platyhelminthes</taxon>
        <taxon>Cestoda</taxon>
        <taxon>Eucestoda</taxon>
        <taxon>Cyclophyllidea</taxon>
        <taxon>Hymenolepididae</taxon>
        <taxon>Hymenolepis</taxon>
    </lineage>
</organism>
<dbReference type="InterPro" id="IPR036249">
    <property type="entry name" value="Thioredoxin-like_sf"/>
</dbReference>
<accession>A0A564Y296</accession>
<dbReference type="Pfam" id="PF00085">
    <property type="entry name" value="Thioredoxin"/>
    <property type="match status" value="1"/>
</dbReference>
<evidence type="ECO:0000313" key="4">
    <source>
        <dbReference type="Proteomes" id="UP000321570"/>
    </source>
</evidence>
<evidence type="ECO:0000313" key="3">
    <source>
        <dbReference type="EMBL" id="VUZ41377.1"/>
    </source>
</evidence>
<dbReference type="SUPFAM" id="SSF52833">
    <property type="entry name" value="Thioredoxin-like"/>
    <property type="match status" value="1"/>
</dbReference>
<feature type="domain" description="Thioredoxin" evidence="2">
    <location>
        <begin position="1"/>
        <end position="83"/>
    </location>
</feature>
<dbReference type="InterPro" id="IPR013766">
    <property type="entry name" value="Thioredoxin_domain"/>
</dbReference>
<dbReference type="PANTHER" id="PTHR46115">
    <property type="entry name" value="THIOREDOXIN-LIKE PROTEIN 1"/>
    <property type="match status" value="1"/>
</dbReference>
<dbReference type="Gene3D" id="3.40.30.10">
    <property type="entry name" value="Glutaredoxin"/>
    <property type="match status" value="1"/>
</dbReference>
<evidence type="ECO:0000256" key="1">
    <source>
        <dbReference type="ARBA" id="ARBA00023157"/>
    </source>
</evidence>
<reference evidence="3 4" key="1">
    <citation type="submission" date="2019-07" db="EMBL/GenBank/DDBJ databases">
        <authorList>
            <person name="Jastrzebski P J."/>
            <person name="Paukszto L."/>
            <person name="Jastrzebski P J."/>
        </authorList>
    </citation>
    <scope>NUCLEOTIDE SEQUENCE [LARGE SCALE GENOMIC DNA]</scope>
    <source>
        <strain evidence="3 4">WMS-il1</strain>
    </source>
</reference>
<dbReference type="PROSITE" id="PS51352">
    <property type="entry name" value="THIOREDOXIN_2"/>
    <property type="match status" value="1"/>
</dbReference>
<dbReference type="EMBL" id="CABIJS010000055">
    <property type="protein sequence ID" value="VUZ41377.1"/>
    <property type="molecule type" value="Genomic_DNA"/>
</dbReference>
<sequence>MTALVRQISSEEEFEELIGANKLVVCDFFATWCGPCRTLAPKLEALAKEKTDILFTKVDVDELEVGAFYIKLNVYFLILLELR</sequence>
<protein>
    <recommendedName>
        <fullName evidence="2">Thioredoxin domain-containing protein</fullName>
    </recommendedName>
</protein>